<evidence type="ECO:0000256" key="7">
    <source>
        <dbReference type="SAM" id="Phobius"/>
    </source>
</evidence>
<proteinExistence type="inferred from homology"/>
<dbReference type="SMART" id="SM00271">
    <property type="entry name" value="DnaJ"/>
    <property type="match status" value="1"/>
</dbReference>
<evidence type="ECO:0000313" key="10">
    <source>
        <dbReference type="Proteomes" id="UP001200034"/>
    </source>
</evidence>
<dbReference type="PANTHER" id="PTHR44176">
    <property type="entry name" value="DNAJ HOMOLOG SUBFAMILY C MEMBER 25"/>
    <property type="match status" value="1"/>
</dbReference>
<name>A0AAD4KCB4_9MUSC</name>
<dbReference type="PROSITE" id="PS00636">
    <property type="entry name" value="DNAJ_1"/>
    <property type="match status" value="1"/>
</dbReference>
<dbReference type="InterPro" id="IPR036869">
    <property type="entry name" value="J_dom_sf"/>
</dbReference>
<dbReference type="PRINTS" id="PR00625">
    <property type="entry name" value="JDOMAIN"/>
</dbReference>
<protein>
    <recommendedName>
        <fullName evidence="8">J domain-containing protein</fullName>
    </recommendedName>
</protein>
<comment type="similarity">
    <text evidence="6">Belongs to the DNAJC25 family.</text>
</comment>
<evidence type="ECO:0000256" key="4">
    <source>
        <dbReference type="ARBA" id="ARBA00023136"/>
    </source>
</evidence>
<keyword evidence="2 7" id="KW-0812">Transmembrane</keyword>
<evidence type="ECO:0000256" key="5">
    <source>
        <dbReference type="ARBA" id="ARBA00023186"/>
    </source>
</evidence>
<dbReference type="GO" id="GO:0005789">
    <property type="term" value="C:endoplasmic reticulum membrane"/>
    <property type="evidence" value="ECO:0007669"/>
    <property type="project" value="TreeGrafter"/>
</dbReference>
<keyword evidence="4 7" id="KW-0472">Membrane</keyword>
<dbReference type="Proteomes" id="UP001200034">
    <property type="component" value="Unassembled WGS sequence"/>
</dbReference>
<evidence type="ECO:0000256" key="2">
    <source>
        <dbReference type="ARBA" id="ARBA00022692"/>
    </source>
</evidence>
<evidence type="ECO:0000256" key="3">
    <source>
        <dbReference type="ARBA" id="ARBA00022989"/>
    </source>
</evidence>
<evidence type="ECO:0000256" key="1">
    <source>
        <dbReference type="ARBA" id="ARBA00004141"/>
    </source>
</evidence>
<dbReference type="InterPro" id="IPR018253">
    <property type="entry name" value="DnaJ_domain_CS"/>
</dbReference>
<dbReference type="PANTHER" id="PTHR44176:SF1">
    <property type="entry name" value="DNAJ HOMOLOG SUBFAMILY C MEMBER 25"/>
    <property type="match status" value="1"/>
</dbReference>
<keyword evidence="10" id="KW-1185">Reference proteome</keyword>
<accession>A0AAD4KCB4</accession>
<organism evidence="9 10">
    <name type="scientific">Drosophila rubida</name>
    <dbReference type="NCBI Taxonomy" id="30044"/>
    <lineage>
        <taxon>Eukaryota</taxon>
        <taxon>Metazoa</taxon>
        <taxon>Ecdysozoa</taxon>
        <taxon>Arthropoda</taxon>
        <taxon>Hexapoda</taxon>
        <taxon>Insecta</taxon>
        <taxon>Pterygota</taxon>
        <taxon>Neoptera</taxon>
        <taxon>Endopterygota</taxon>
        <taxon>Diptera</taxon>
        <taxon>Brachycera</taxon>
        <taxon>Muscomorpha</taxon>
        <taxon>Ephydroidea</taxon>
        <taxon>Drosophilidae</taxon>
        <taxon>Drosophila</taxon>
    </lineage>
</organism>
<dbReference type="Gene3D" id="1.10.287.110">
    <property type="entry name" value="DnaJ domain"/>
    <property type="match status" value="1"/>
</dbReference>
<dbReference type="InterPro" id="IPR001623">
    <property type="entry name" value="DnaJ_domain"/>
</dbReference>
<reference evidence="9" key="1">
    <citation type="journal article" date="2021" name="Mol. Ecol. Resour.">
        <title>Phylogenomic analyses of the genus Drosophila reveals genomic signals of climate adaptation.</title>
        <authorList>
            <person name="Li F."/>
            <person name="Rane R.V."/>
            <person name="Luria V."/>
            <person name="Xiong Z."/>
            <person name="Chen J."/>
            <person name="Li Z."/>
            <person name="Catullo R.A."/>
            <person name="Griffin P.C."/>
            <person name="Schiffer M."/>
            <person name="Pearce S."/>
            <person name="Lee S.F."/>
            <person name="McElroy K."/>
            <person name="Stocker A."/>
            <person name="Shirriffs J."/>
            <person name="Cockerell F."/>
            <person name="Coppin C."/>
            <person name="Sgro C.M."/>
            <person name="Karger A."/>
            <person name="Cain J.W."/>
            <person name="Weber J.A."/>
            <person name="Santpere G."/>
            <person name="Kirschner M.W."/>
            <person name="Hoffmann A.A."/>
            <person name="Oakeshott J.G."/>
            <person name="Zhang G."/>
        </authorList>
    </citation>
    <scope>NUCLEOTIDE SEQUENCE</scope>
    <source>
        <strain evidence="9">BGI-SZ-2011g</strain>
    </source>
</reference>
<dbReference type="AlphaFoldDB" id="A0AAD4KCB4"/>
<gene>
    <name evidence="9" type="ORF">KR093_008084</name>
</gene>
<evidence type="ECO:0000313" key="9">
    <source>
        <dbReference type="EMBL" id="KAH8387593.1"/>
    </source>
</evidence>
<dbReference type="EMBL" id="JAJJHW010000095">
    <property type="protein sequence ID" value="KAH8387593.1"/>
    <property type="molecule type" value="Genomic_DNA"/>
</dbReference>
<evidence type="ECO:0000259" key="8">
    <source>
        <dbReference type="PROSITE" id="PS50076"/>
    </source>
</evidence>
<feature type="domain" description="J" evidence="8">
    <location>
        <begin position="36"/>
        <end position="104"/>
    </location>
</feature>
<dbReference type="FunFam" id="1.10.287.110:FF:000036">
    <property type="entry name" value="dnaJ homolog subfamily C member 25"/>
    <property type="match status" value="1"/>
</dbReference>
<keyword evidence="3 7" id="KW-1133">Transmembrane helix</keyword>
<keyword evidence="5" id="KW-0143">Chaperone</keyword>
<sequence>MPHIQLQRWLYTCLVVSLLPTLCLGLLEGLYCGKENCYDVLGVTREASKAEIGKAYRLLARKHHPDLHRGDEAKALAEEQFKLLATAYEILRDEESRTDYDYMLDNPDAYYAHYYRYYRRRVAPKVDVRVVIVVTLTIISVIQYYSGWQRYDAAIKYFATVPKYRNKALDIARDEIQELTQNSRKGKNGRKQLSKTEQKEEVERIIRKVIEEKMDVQGGYAKPTLWDVLWVQLVISPYTLCQFVVWHAQWFCRFTILKQEYGREEQLYLIRRHMGMGQHQFNSLEERQIEEYLQLELWKRDNFAAWKAEQDEEMKKKLAENPRYKAYRRYMKNHGPGRITFED</sequence>
<dbReference type="CDD" id="cd06257">
    <property type="entry name" value="DnaJ"/>
    <property type="match status" value="1"/>
</dbReference>
<dbReference type="Pfam" id="PF00226">
    <property type="entry name" value="DnaJ"/>
    <property type="match status" value="1"/>
</dbReference>
<dbReference type="InterPro" id="IPR044632">
    <property type="entry name" value="DNAJC25-like"/>
</dbReference>
<feature type="transmembrane region" description="Helical" evidence="7">
    <location>
        <begin position="6"/>
        <end position="27"/>
    </location>
</feature>
<feature type="transmembrane region" description="Helical" evidence="7">
    <location>
        <begin position="126"/>
        <end position="145"/>
    </location>
</feature>
<dbReference type="PROSITE" id="PS50076">
    <property type="entry name" value="DNAJ_2"/>
    <property type="match status" value="1"/>
</dbReference>
<dbReference type="GO" id="GO:0006457">
    <property type="term" value="P:protein folding"/>
    <property type="evidence" value="ECO:0007669"/>
    <property type="project" value="InterPro"/>
</dbReference>
<dbReference type="SUPFAM" id="SSF46565">
    <property type="entry name" value="Chaperone J-domain"/>
    <property type="match status" value="1"/>
</dbReference>
<comment type="caution">
    <text evidence="9">The sequence shown here is derived from an EMBL/GenBank/DDBJ whole genome shotgun (WGS) entry which is preliminary data.</text>
</comment>
<comment type="subcellular location">
    <subcellularLocation>
        <location evidence="1">Membrane</location>
        <topology evidence="1">Multi-pass membrane protein</topology>
    </subcellularLocation>
</comment>
<evidence type="ECO:0000256" key="6">
    <source>
        <dbReference type="ARBA" id="ARBA00024193"/>
    </source>
</evidence>